<proteinExistence type="predicted"/>
<reference evidence="3" key="3">
    <citation type="submission" date="2015-02" db="EMBL/GenBank/DDBJ databases">
        <title>Genome analysis of three genomes within the thermophilic hydrogenogenic bacterial species Caldanaerobacter subterraneus.</title>
        <authorList>
            <person name="Sant'Anna F.H."/>
            <person name="Lebedinsky A."/>
            <person name="Sokolova T."/>
            <person name="Robb F.T."/>
            <person name="Gonzalez J.M."/>
        </authorList>
    </citation>
    <scope>NUCLEOTIDE SEQUENCE [LARGE SCALE GENOMIC DNA]</scope>
    <source>
        <strain evidence="3">DSM 12653</strain>
    </source>
</reference>
<sequence>MRKGVVLGFILSIGAILANIIVNGFFTSYIYYSNYLLLIGTGVGLLGGILYVLYWINDLKLVKKIYYKEELPERREEIKYMKEWGSYLIIAMFVMWFMSFLFALPYYFLRE</sequence>
<dbReference type="EMBL" id="ABXP02000053">
    <property type="protein sequence ID" value="KKC30030.1"/>
    <property type="molecule type" value="Genomic_DNA"/>
</dbReference>
<feature type="transmembrane region" description="Helical" evidence="1">
    <location>
        <begin position="35"/>
        <end position="56"/>
    </location>
</feature>
<feature type="transmembrane region" description="Helical" evidence="1">
    <location>
        <begin position="84"/>
        <end position="108"/>
    </location>
</feature>
<evidence type="ECO:0000313" key="3">
    <source>
        <dbReference type="Proteomes" id="UP000010146"/>
    </source>
</evidence>
<dbReference type="Proteomes" id="UP000010146">
    <property type="component" value="Unassembled WGS sequence"/>
</dbReference>
<evidence type="ECO:0000313" key="2">
    <source>
        <dbReference type="EMBL" id="KKC30030.1"/>
    </source>
</evidence>
<keyword evidence="1" id="KW-0812">Transmembrane</keyword>
<dbReference type="RefSeq" id="WP_011025232.1">
    <property type="nucleotide sequence ID" value="NZ_ABXP02000053.1"/>
</dbReference>
<evidence type="ECO:0000256" key="1">
    <source>
        <dbReference type="SAM" id="Phobius"/>
    </source>
</evidence>
<protein>
    <submittedName>
        <fullName evidence="2">Uncharacterized protein</fullName>
    </submittedName>
</protein>
<accession>A0A0F5PN57</accession>
<reference evidence="2 3" key="1">
    <citation type="submission" date="2008-07" db="EMBL/GenBank/DDBJ databases">
        <authorList>
            <person name="Gonzalez J."/>
            <person name="Sokolova T."/>
            <person name="Ferriera S."/>
            <person name="Johnson J."/>
            <person name="Kravitz S."/>
            <person name="Beeson K."/>
            <person name="Sutton G."/>
            <person name="Rogers Y.-H."/>
            <person name="Friedman R."/>
            <person name="Frazier M."/>
            <person name="Venter J.C."/>
        </authorList>
    </citation>
    <scope>NUCLEOTIDE SEQUENCE [LARGE SCALE GENOMIC DNA]</scope>
    <source>
        <strain evidence="2 3">DSM 12653</strain>
    </source>
</reference>
<keyword evidence="1" id="KW-0472">Membrane</keyword>
<keyword evidence="1" id="KW-1133">Transmembrane helix</keyword>
<dbReference type="AlphaFoldDB" id="A0A0F5PN57"/>
<gene>
    <name evidence="2" type="ORF">CDSM653_00887</name>
</gene>
<feature type="transmembrane region" description="Helical" evidence="1">
    <location>
        <begin position="7"/>
        <end position="29"/>
    </location>
</feature>
<name>A0A0F5PN57_9THEO</name>
<reference evidence="2 3" key="2">
    <citation type="journal article" date="2015" name="BMC Genomics">
        <title>Analysis of three genomes within the thermophilic bacterial species Caldanaerobacter subterraneus with a focus on carbon monoxide dehydrogenase evolution and hydrolase diversity.</title>
        <authorList>
            <person name="Sant'Anna F.H."/>
            <person name="Lebedinsky A.V."/>
            <person name="Sokolova T.G."/>
            <person name="Robb F.T."/>
            <person name="Gonzalez J.M."/>
        </authorList>
    </citation>
    <scope>NUCLEOTIDE SEQUENCE [LARGE SCALE GENOMIC DNA]</scope>
    <source>
        <strain evidence="2 3">DSM 12653</strain>
    </source>
</reference>
<comment type="caution">
    <text evidence="2">The sequence shown here is derived from an EMBL/GenBank/DDBJ whole genome shotgun (WGS) entry which is preliminary data.</text>
</comment>
<organism evidence="2 3">
    <name type="scientific">Caldanaerobacter subterraneus subsp. pacificus DSM 12653</name>
    <dbReference type="NCBI Taxonomy" id="391606"/>
    <lineage>
        <taxon>Bacteria</taxon>
        <taxon>Bacillati</taxon>
        <taxon>Bacillota</taxon>
        <taxon>Clostridia</taxon>
        <taxon>Thermoanaerobacterales</taxon>
        <taxon>Thermoanaerobacteraceae</taxon>
        <taxon>Caldanaerobacter</taxon>
    </lineage>
</organism>